<dbReference type="PIRSF" id="PIRSF006325">
    <property type="entry name" value="MeTrfase_bac"/>
    <property type="match status" value="1"/>
</dbReference>
<reference evidence="6" key="1">
    <citation type="journal article" date="2020" name="mSystems">
        <title>Genome- and Community-Level Interaction Insights into Carbon Utilization and Element Cycling Functions of Hydrothermarchaeota in Hydrothermal Sediment.</title>
        <authorList>
            <person name="Zhou Z."/>
            <person name="Liu Y."/>
            <person name="Xu W."/>
            <person name="Pan J."/>
            <person name="Luo Z.H."/>
            <person name="Li M."/>
        </authorList>
    </citation>
    <scope>NUCLEOTIDE SEQUENCE [LARGE SCALE GENOMIC DNA]</scope>
    <source>
        <strain evidence="6">HyVt-507</strain>
    </source>
</reference>
<dbReference type="GO" id="GO:0002098">
    <property type="term" value="P:tRNA wobble uridine modification"/>
    <property type="evidence" value="ECO:0007669"/>
    <property type="project" value="InterPro"/>
</dbReference>
<feature type="binding site" evidence="3 4">
    <location>
        <begin position="63"/>
        <end position="65"/>
    </location>
    <ligand>
        <name>S-adenosyl-L-methionine</name>
        <dbReference type="ChEBI" id="CHEBI:59789"/>
    </ligand>
</feature>
<evidence type="ECO:0000259" key="5">
    <source>
        <dbReference type="Pfam" id="PF13649"/>
    </source>
</evidence>
<dbReference type="EMBL" id="DRNH01000058">
    <property type="protein sequence ID" value="HFB53298.1"/>
    <property type="molecule type" value="Genomic_DNA"/>
</dbReference>
<keyword evidence="2 3" id="KW-0949">S-adenosyl-L-methionine</keyword>
<dbReference type="GO" id="GO:0016743">
    <property type="term" value="F:carboxyl- or carbamoyltransferase activity"/>
    <property type="evidence" value="ECO:0007669"/>
    <property type="project" value="UniProtKB-UniRule"/>
</dbReference>
<dbReference type="PANTHER" id="PTHR43861">
    <property type="entry name" value="TRANS-ACONITATE 2-METHYLTRANSFERASE-RELATED"/>
    <property type="match status" value="1"/>
</dbReference>
<feature type="binding site" evidence="3">
    <location>
        <position position="195"/>
    </location>
    <ligand>
        <name>S-adenosyl-L-methionine</name>
        <dbReference type="ChEBI" id="CHEBI:59789"/>
    </ligand>
</feature>
<dbReference type="AlphaFoldDB" id="A0A7C3GJ51"/>
<dbReference type="SUPFAM" id="SSF53335">
    <property type="entry name" value="S-adenosyl-L-methionine-dependent methyltransferases"/>
    <property type="match status" value="1"/>
</dbReference>
<feature type="binding site" evidence="3 4">
    <location>
        <position position="38"/>
    </location>
    <ligand>
        <name>S-adenosyl-L-methionine</name>
        <dbReference type="ChEBI" id="CHEBI:59789"/>
    </ligand>
</feature>
<comment type="catalytic activity">
    <reaction evidence="3">
        <text>prephenate + S-adenosyl-L-methionine = carboxy-S-adenosyl-L-methionine + 3-phenylpyruvate + H2O</text>
        <dbReference type="Rhea" id="RHEA:51692"/>
        <dbReference type="ChEBI" id="CHEBI:15377"/>
        <dbReference type="ChEBI" id="CHEBI:18005"/>
        <dbReference type="ChEBI" id="CHEBI:29934"/>
        <dbReference type="ChEBI" id="CHEBI:59789"/>
        <dbReference type="ChEBI" id="CHEBI:134278"/>
    </reaction>
</comment>
<dbReference type="PANTHER" id="PTHR43861:SF2">
    <property type="entry name" value="CARBOXY-S-ADENOSYL-L-METHIONINE SYNTHASE"/>
    <property type="match status" value="1"/>
</dbReference>
<feature type="binding site" evidence="3 4">
    <location>
        <begin position="113"/>
        <end position="114"/>
    </location>
    <ligand>
        <name>S-adenosyl-L-methionine</name>
        <dbReference type="ChEBI" id="CHEBI:59789"/>
    </ligand>
</feature>
<accession>A0A7C3GJ51</accession>
<keyword evidence="1 3" id="KW-0808">Transferase</keyword>
<comment type="function">
    <text evidence="3">Catalyzes the conversion of S-adenosyl-L-methionine (SAM) to carboxy-S-adenosyl-L-methionine (Cx-SAM).</text>
</comment>
<feature type="domain" description="Methyltransferase" evidence="5">
    <location>
        <begin position="61"/>
        <end position="154"/>
    </location>
</feature>
<dbReference type="InterPro" id="IPR041698">
    <property type="entry name" value="Methyltransf_25"/>
</dbReference>
<dbReference type="Proteomes" id="UP000886390">
    <property type="component" value="Unassembled WGS sequence"/>
</dbReference>
<organism evidence="6">
    <name type="scientific">Sulfurimonas autotrophica</name>
    <dbReference type="NCBI Taxonomy" id="202747"/>
    <lineage>
        <taxon>Bacteria</taxon>
        <taxon>Pseudomonadati</taxon>
        <taxon>Campylobacterota</taxon>
        <taxon>Epsilonproteobacteria</taxon>
        <taxon>Campylobacterales</taxon>
        <taxon>Sulfurimonadaceae</taxon>
        <taxon>Sulfurimonas</taxon>
    </lineage>
</organism>
<gene>
    <name evidence="3 6" type="primary">cmoA</name>
    <name evidence="6" type="ORF">ENJ67_01075</name>
</gene>
<dbReference type="GO" id="GO:1904047">
    <property type="term" value="F:S-adenosyl-L-methionine binding"/>
    <property type="evidence" value="ECO:0007669"/>
    <property type="project" value="UniProtKB-UniRule"/>
</dbReference>
<dbReference type="InterPro" id="IPR029063">
    <property type="entry name" value="SAM-dependent_MTases_sf"/>
</dbReference>
<evidence type="ECO:0000256" key="4">
    <source>
        <dbReference type="PIRSR" id="PIRSR006325-1"/>
    </source>
</evidence>
<sequence>MNKNDDKVFTKPIKKQFEFDEEVAAVFDDMLERSVPFYKESQKITKFFALKALREQGILYDLGCSTASLLIDIQRDLDIEAELIGLDNSSAMLARARRKIEAFGADVQVEEADILEYDYKAADVFISNYTLQFVRPLVREELVKKIASALREEGVFIFSEKVISHHSKLNKDLIECYYAFKKEQGYSEYEIMQKREALENVLVPYSEEENITMAKNAGFSHCEIVFRWANFATFIAIK</sequence>
<dbReference type="NCBIfam" id="TIGR00740">
    <property type="entry name" value="carboxy-S-adenosyl-L-methionine synthase CmoA"/>
    <property type="match status" value="1"/>
</dbReference>
<comment type="caution">
    <text evidence="6">The sequence shown here is derived from an EMBL/GenBank/DDBJ whole genome shotgun (WGS) entry which is preliminary data.</text>
</comment>
<dbReference type="EC" id="2.1.3.-" evidence="3"/>
<comment type="similarity">
    <text evidence="3">Belongs to the class I-like SAM-binding methyltransferase superfamily. Cx-SAM synthase family.</text>
</comment>
<proteinExistence type="inferred from homology"/>
<dbReference type="Pfam" id="PF13649">
    <property type="entry name" value="Methyltransf_25"/>
    <property type="match status" value="1"/>
</dbReference>
<evidence type="ECO:0000256" key="2">
    <source>
        <dbReference type="ARBA" id="ARBA00022691"/>
    </source>
</evidence>
<dbReference type="Gene3D" id="3.40.50.150">
    <property type="entry name" value="Vaccinia Virus protein VP39"/>
    <property type="match status" value="1"/>
</dbReference>
<protein>
    <recommendedName>
        <fullName evidence="3">Carboxy-S-adenosyl-L-methionine synthase</fullName>
        <shortName evidence="3">Cx-SAM synthase</shortName>
        <ecNumber evidence="3">2.1.3.-</ecNumber>
    </recommendedName>
</protein>
<evidence type="ECO:0000256" key="3">
    <source>
        <dbReference type="HAMAP-Rule" id="MF_01589"/>
    </source>
</evidence>
<evidence type="ECO:0000313" key="6">
    <source>
        <dbReference type="EMBL" id="HFB53298.1"/>
    </source>
</evidence>
<dbReference type="CDD" id="cd02440">
    <property type="entry name" value="AdoMet_MTases"/>
    <property type="match status" value="1"/>
</dbReference>
<name>A0A7C3GJ51_9BACT</name>
<dbReference type="HAMAP" id="MF_01589">
    <property type="entry name" value="Cx_SAM_synthase"/>
    <property type="match status" value="1"/>
</dbReference>
<feature type="binding site" evidence="3 4">
    <location>
        <begin position="87"/>
        <end position="88"/>
    </location>
    <ligand>
        <name>S-adenosyl-L-methionine</name>
        <dbReference type="ChEBI" id="CHEBI:59789"/>
    </ligand>
</feature>
<dbReference type="InterPro" id="IPR005271">
    <property type="entry name" value="CmoA"/>
</dbReference>
<evidence type="ECO:0000256" key="1">
    <source>
        <dbReference type="ARBA" id="ARBA00022679"/>
    </source>
</evidence>
<feature type="binding site" evidence="3 4">
    <location>
        <position position="128"/>
    </location>
    <ligand>
        <name>S-adenosyl-L-methionine</name>
        <dbReference type="ChEBI" id="CHEBI:59789"/>
    </ligand>
</feature>